<keyword evidence="3 7" id="KW-0812">Transmembrane</keyword>
<gene>
    <name evidence="9" type="ORF">FD27_GL001355</name>
</gene>
<dbReference type="PIRSF" id="PIRSF002808">
    <property type="entry name" value="Hexose_phosphate_transp"/>
    <property type="match status" value="1"/>
</dbReference>
<evidence type="ECO:0000256" key="3">
    <source>
        <dbReference type="ARBA" id="ARBA00022692"/>
    </source>
</evidence>
<feature type="transmembrane region" description="Helical" evidence="7">
    <location>
        <begin position="118"/>
        <end position="136"/>
    </location>
</feature>
<evidence type="ECO:0000313" key="9">
    <source>
        <dbReference type="EMBL" id="KRL25970.1"/>
    </source>
</evidence>
<keyword evidence="5 7" id="KW-0472">Membrane</keyword>
<dbReference type="GO" id="GO:0061513">
    <property type="term" value="F:glucose 6-phosphate:phosphate antiporter activity"/>
    <property type="evidence" value="ECO:0007669"/>
    <property type="project" value="TreeGrafter"/>
</dbReference>
<evidence type="ECO:0000256" key="2">
    <source>
        <dbReference type="ARBA" id="ARBA00022448"/>
    </source>
</evidence>
<dbReference type="InterPro" id="IPR036259">
    <property type="entry name" value="MFS_trans_sf"/>
</dbReference>
<dbReference type="InterPro" id="IPR011701">
    <property type="entry name" value="MFS"/>
</dbReference>
<evidence type="ECO:0000256" key="5">
    <source>
        <dbReference type="ARBA" id="ARBA00023136"/>
    </source>
</evidence>
<feature type="transmembrane region" description="Helical" evidence="7">
    <location>
        <begin position="29"/>
        <end position="49"/>
    </location>
</feature>
<dbReference type="PATRIC" id="fig|1423746.3.peg.1383"/>
<proteinExistence type="predicted"/>
<keyword evidence="9" id="KW-0762">Sugar transport</keyword>
<keyword evidence="2" id="KW-0813">Transport</keyword>
<keyword evidence="10" id="KW-1185">Reference proteome</keyword>
<organism evidence="9 10">
    <name type="scientific">Limosilactobacillus frumenti DSM 13145</name>
    <dbReference type="NCBI Taxonomy" id="1423746"/>
    <lineage>
        <taxon>Bacteria</taxon>
        <taxon>Bacillati</taxon>
        <taxon>Bacillota</taxon>
        <taxon>Bacilli</taxon>
        <taxon>Lactobacillales</taxon>
        <taxon>Lactobacillaceae</taxon>
        <taxon>Limosilactobacillus</taxon>
    </lineage>
</organism>
<evidence type="ECO:0000256" key="4">
    <source>
        <dbReference type="ARBA" id="ARBA00022989"/>
    </source>
</evidence>
<dbReference type="PANTHER" id="PTHR43826">
    <property type="entry name" value="GLUCOSE-6-PHOSPHATE EXCHANGER SLC37A4"/>
    <property type="match status" value="1"/>
</dbReference>
<dbReference type="AlphaFoldDB" id="A0A0R1P7M3"/>
<dbReference type="InterPro" id="IPR000849">
    <property type="entry name" value="Sugar_P_transporter"/>
</dbReference>
<dbReference type="PROSITE" id="PS50850">
    <property type="entry name" value="MFS"/>
    <property type="match status" value="1"/>
</dbReference>
<feature type="transmembrane region" description="Helical" evidence="7">
    <location>
        <begin position="378"/>
        <end position="394"/>
    </location>
</feature>
<sequence>MFHFLKPSPDAEKLVPKDKISSTYKRRQAGVLIATCFSYLAYYIIRLIFTTEQKPVMKEYGFSIGQIGLILSTFGIGYGVAKLFMGGLADKANTKTFLAFGLYLSCFFNAILAFTKNFYAIIFLMLLISITQAMGAPACQREISLWFAKKHRGVVFAVWASAHNAGAFACVACIQIATFLFSGSLPAVFLTASVVSAVIATIMLLINSERPEAAGLPNMAVYSGHVELDENGNSTAQELSNKSFWQILVQNILCNKVVWAVTLTSMSIYIVRYGIMSWIPSYLPTKGFSVDWAKWLVGIFELSAVPGVIILGAVSDLLKGRRSLVCFICVILMIICLITYFTSNNHAVIVTVLFIMGSLIYAPLSLVGLMVNEAVPNYAVGLSTGFMGFFQYVFGETAATALIGQLVDHYGWGASSATIYVAAGIAFCLLVYLVFKERHILKMEAQINSDPAAQKAEEEATAKADKAAAEDENK</sequence>
<evidence type="ECO:0000256" key="1">
    <source>
        <dbReference type="ARBA" id="ARBA00004651"/>
    </source>
</evidence>
<dbReference type="GO" id="GO:0035435">
    <property type="term" value="P:phosphate ion transmembrane transport"/>
    <property type="evidence" value="ECO:0007669"/>
    <property type="project" value="TreeGrafter"/>
</dbReference>
<comment type="subcellular location">
    <subcellularLocation>
        <location evidence="1">Cell membrane</location>
        <topology evidence="1">Multi-pass membrane protein</topology>
    </subcellularLocation>
</comment>
<dbReference type="Gene3D" id="1.20.1250.20">
    <property type="entry name" value="MFS general substrate transporter like domains"/>
    <property type="match status" value="2"/>
</dbReference>
<feature type="transmembrane region" description="Helical" evidence="7">
    <location>
        <begin position="295"/>
        <end position="317"/>
    </location>
</feature>
<reference evidence="9 10" key="1">
    <citation type="journal article" date="2015" name="Genome Announc.">
        <title>Expanding the biotechnology potential of lactobacilli through comparative genomics of 213 strains and associated genera.</title>
        <authorList>
            <person name="Sun Z."/>
            <person name="Harris H.M."/>
            <person name="McCann A."/>
            <person name="Guo C."/>
            <person name="Argimon S."/>
            <person name="Zhang W."/>
            <person name="Yang X."/>
            <person name="Jeffery I.B."/>
            <person name="Cooney J.C."/>
            <person name="Kagawa T.F."/>
            <person name="Liu W."/>
            <person name="Song Y."/>
            <person name="Salvetti E."/>
            <person name="Wrobel A."/>
            <person name="Rasinkangas P."/>
            <person name="Parkhill J."/>
            <person name="Rea M.C."/>
            <person name="O'Sullivan O."/>
            <person name="Ritari J."/>
            <person name="Douillard F.P."/>
            <person name="Paul Ross R."/>
            <person name="Yang R."/>
            <person name="Briner A.E."/>
            <person name="Felis G.E."/>
            <person name="de Vos W.M."/>
            <person name="Barrangou R."/>
            <person name="Klaenhammer T.R."/>
            <person name="Caufield P.W."/>
            <person name="Cui Y."/>
            <person name="Zhang H."/>
            <person name="O'Toole P.W."/>
        </authorList>
    </citation>
    <scope>NUCLEOTIDE SEQUENCE [LARGE SCALE GENOMIC DNA]</scope>
    <source>
        <strain evidence="9 10">DSM 13145</strain>
    </source>
</reference>
<dbReference type="SUPFAM" id="SSF103473">
    <property type="entry name" value="MFS general substrate transporter"/>
    <property type="match status" value="1"/>
</dbReference>
<feature type="compositionally biased region" description="Basic and acidic residues" evidence="6">
    <location>
        <begin position="455"/>
        <end position="474"/>
    </location>
</feature>
<feature type="transmembrane region" description="Helical" evidence="7">
    <location>
        <begin position="96"/>
        <end position="112"/>
    </location>
</feature>
<accession>A0A0R1P7M3</accession>
<evidence type="ECO:0000256" key="7">
    <source>
        <dbReference type="SAM" id="Phobius"/>
    </source>
</evidence>
<dbReference type="InterPro" id="IPR051337">
    <property type="entry name" value="OPA_Antiporter"/>
</dbReference>
<name>A0A0R1P7M3_9LACO</name>
<dbReference type="Pfam" id="PF07690">
    <property type="entry name" value="MFS_1"/>
    <property type="match status" value="1"/>
</dbReference>
<feature type="transmembrane region" description="Helical" evidence="7">
    <location>
        <begin position="187"/>
        <end position="206"/>
    </location>
</feature>
<feature type="transmembrane region" description="Helical" evidence="7">
    <location>
        <begin position="324"/>
        <end position="341"/>
    </location>
</feature>
<feature type="domain" description="Major facilitator superfamily (MFS) profile" evidence="8">
    <location>
        <begin position="30"/>
        <end position="440"/>
    </location>
</feature>
<keyword evidence="4 7" id="KW-1133">Transmembrane helix</keyword>
<comment type="caution">
    <text evidence="9">The sequence shown here is derived from an EMBL/GenBank/DDBJ whole genome shotgun (WGS) entry which is preliminary data.</text>
</comment>
<feature type="transmembrane region" description="Helical" evidence="7">
    <location>
        <begin position="156"/>
        <end position="181"/>
    </location>
</feature>
<dbReference type="EMBL" id="AZER01000025">
    <property type="protein sequence ID" value="KRL25970.1"/>
    <property type="molecule type" value="Genomic_DNA"/>
</dbReference>
<feature type="region of interest" description="Disordered" evidence="6">
    <location>
        <begin position="449"/>
        <end position="474"/>
    </location>
</feature>
<dbReference type="InterPro" id="IPR020846">
    <property type="entry name" value="MFS_dom"/>
</dbReference>
<feature type="transmembrane region" description="Helical" evidence="7">
    <location>
        <begin position="61"/>
        <end position="84"/>
    </location>
</feature>
<protein>
    <submittedName>
        <fullName evidence="9">Mfs sugar transporter</fullName>
    </submittedName>
</protein>
<dbReference type="PANTHER" id="PTHR43826:SF6">
    <property type="entry name" value="GLYCEROL-3-PHOSPHATE TRANSPORTER"/>
    <property type="match status" value="1"/>
</dbReference>
<evidence type="ECO:0000259" key="8">
    <source>
        <dbReference type="PROSITE" id="PS50850"/>
    </source>
</evidence>
<evidence type="ECO:0000256" key="6">
    <source>
        <dbReference type="SAM" id="MobiDB-lite"/>
    </source>
</evidence>
<dbReference type="GO" id="GO:0005886">
    <property type="term" value="C:plasma membrane"/>
    <property type="evidence" value="ECO:0007669"/>
    <property type="project" value="UniProtKB-SubCell"/>
</dbReference>
<feature type="transmembrane region" description="Helical" evidence="7">
    <location>
        <begin position="257"/>
        <end position="275"/>
    </location>
</feature>
<dbReference type="Proteomes" id="UP000051445">
    <property type="component" value="Unassembled WGS sequence"/>
</dbReference>
<dbReference type="OrthoDB" id="9766638at2"/>
<feature type="transmembrane region" description="Helical" evidence="7">
    <location>
        <begin position="414"/>
        <end position="435"/>
    </location>
</feature>
<dbReference type="RefSeq" id="WP_057752385.1">
    <property type="nucleotide sequence ID" value="NZ_AZER01000025.1"/>
</dbReference>
<evidence type="ECO:0000313" key="10">
    <source>
        <dbReference type="Proteomes" id="UP000051445"/>
    </source>
</evidence>
<feature type="transmembrane region" description="Helical" evidence="7">
    <location>
        <begin position="347"/>
        <end position="371"/>
    </location>
</feature>